<gene>
    <name evidence="9" type="ORF">C8R14_12524</name>
</gene>
<dbReference type="RefSeq" id="WP_011630697.1">
    <property type="nucleotide sequence ID" value="NZ_QICQ01000025.1"/>
</dbReference>
<evidence type="ECO:0000313" key="10">
    <source>
        <dbReference type="Proteomes" id="UP000247780"/>
    </source>
</evidence>
<evidence type="ECO:0000256" key="2">
    <source>
        <dbReference type="ARBA" id="ARBA00010265"/>
    </source>
</evidence>
<reference evidence="9 10" key="1">
    <citation type="submission" date="2018-04" db="EMBL/GenBank/DDBJ databases">
        <title>Active sludge and wastewater microbial communities from Klosterneuburg, Austria.</title>
        <authorList>
            <person name="Wagner M."/>
        </authorList>
    </citation>
    <scope>NUCLEOTIDE SEQUENCE [LARGE SCALE GENOMIC DNA]</scope>
    <source>
        <strain evidence="9 10">Nm 57</strain>
    </source>
</reference>
<organism evidence="9 10">
    <name type="scientific">Nitrosomonas eutropha</name>
    <dbReference type="NCBI Taxonomy" id="916"/>
    <lineage>
        <taxon>Bacteria</taxon>
        <taxon>Pseudomonadati</taxon>
        <taxon>Pseudomonadota</taxon>
        <taxon>Betaproteobacteria</taxon>
        <taxon>Nitrosomonadales</taxon>
        <taxon>Nitrosomonadaceae</taxon>
        <taxon>Nitrosomonas</taxon>
    </lineage>
</organism>
<comment type="caution">
    <text evidence="9">The sequence shown here is derived from an EMBL/GenBank/DDBJ whole genome shotgun (WGS) entry which is preliminary data.</text>
</comment>
<dbReference type="InterPro" id="IPR042217">
    <property type="entry name" value="T4SS_VirB10/TrbI"/>
</dbReference>
<evidence type="ECO:0000256" key="6">
    <source>
        <dbReference type="ARBA" id="ARBA00023136"/>
    </source>
</evidence>
<keyword evidence="6 8" id="KW-0472">Membrane</keyword>
<name>A0ABX5M530_9PROT</name>
<proteinExistence type="inferred from homology"/>
<comment type="similarity">
    <text evidence="2">Belongs to the TrbI/VirB10 family.</text>
</comment>
<keyword evidence="3" id="KW-1003">Cell membrane</keyword>
<evidence type="ECO:0000256" key="4">
    <source>
        <dbReference type="ARBA" id="ARBA00022692"/>
    </source>
</evidence>
<evidence type="ECO:0000256" key="3">
    <source>
        <dbReference type="ARBA" id="ARBA00022475"/>
    </source>
</evidence>
<feature type="region of interest" description="Disordered" evidence="7">
    <location>
        <begin position="1"/>
        <end position="23"/>
    </location>
</feature>
<dbReference type="Gene3D" id="2.40.128.260">
    <property type="entry name" value="Type IV secretion system, VirB10/TraB/TrbI"/>
    <property type="match status" value="1"/>
</dbReference>
<feature type="transmembrane region" description="Helical" evidence="8">
    <location>
        <begin position="35"/>
        <end position="56"/>
    </location>
</feature>
<evidence type="ECO:0000256" key="5">
    <source>
        <dbReference type="ARBA" id="ARBA00022989"/>
    </source>
</evidence>
<keyword evidence="4 8" id="KW-0812">Transmembrane</keyword>
<dbReference type="EMBL" id="QICQ01000025">
    <property type="protein sequence ID" value="PXV79089.1"/>
    <property type="molecule type" value="Genomic_DNA"/>
</dbReference>
<accession>A0ABX5M530</accession>
<dbReference type="Pfam" id="PF03743">
    <property type="entry name" value="TrbI"/>
    <property type="match status" value="1"/>
</dbReference>
<dbReference type="NCBIfam" id="NF038091">
    <property type="entry name" value="T4SS_VirB10"/>
    <property type="match status" value="1"/>
</dbReference>
<dbReference type="InterPro" id="IPR005498">
    <property type="entry name" value="T4SS_VirB10/TraB/TrbI"/>
</dbReference>
<sequence>MSEAIKEEDFNQEPLQESHEFKGETKKSGVLRSRVFTLALMFGVFLVALLLVIWFGKTKLSDWRAEREADQSAKQAVASLNANQRRGRDFDLSDFLASPTPEQPATPAPKQLPENFYQPGPVTSVPPIHLAGGTAGQPGHAPANVPVLPPMMLSGENNNRPATVQDQARMTSRKEMPSKTEQASAAELGDRSLVITRGSYIPCILQTQLFSNIPGQSGCVIPDDIYSDDGSRLLVARGSTVVGQYGQTLQNGDSRIAVVWERIKTTDGFVIDVDSGAADGVGTMGVGGFIDNHWSERLGAALLLSLIDDAVDIAIARQRGSGGTVYGNSTARSSKNVSQKVLNATINIKPTLSANRGARLMIYVSKDLWFDDVYGD</sequence>
<evidence type="ECO:0000256" key="7">
    <source>
        <dbReference type="SAM" id="MobiDB-lite"/>
    </source>
</evidence>
<dbReference type="InterPro" id="IPR047695">
    <property type="entry name" value="T4SS_VirB10/PtlG"/>
</dbReference>
<dbReference type="Proteomes" id="UP000247780">
    <property type="component" value="Unassembled WGS sequence"/>
</dbReference>
<evidence type="ECO:0000256" key="1">
    <source>
        <dbReference type="ARBA" id="ARBA00004162"/>
    </source>
</evidence>
<keyword evidence="5 8" id="KW-1133">Transmembrane helix</keyword>
<dbReference type="CDD" id="cd16429">
    <property type="entry name" value="VirB10"/>
    <property type="match status" value="1"/>
</dbReference>
<evidence type="ECO:0000256" key="8">
    <source>
        <dbReference type="SAM" id="Phobius"/>
    </source>
</evidence>
<keyword evidence="10" id="KW-1185">Reference proteome</keyword>
<feature type="region of interest" description="Disordered" evidence="7">
    <location>
        <begin position="92"/>
        <end position="119"/>
    </location>
</feature>
<evidence type="ECO:0000313" key="9">
    <source>
        <dbReference type="EMBL" id="PXV79089.1"/>
    </source>
</evidence>
<protein>
    <submittedName>
        <fullName evidence="9">Type IV secretion system protein VirB10</fullName>
    </submittedName>
</protein>
<comment type="subcellular location">
    <subcellularLocation>
        <location evidence="1">Cell membrane</location>
        <topology evidence="1">Single-pass membrane protein</topology>
    </subcellularLocation>
</comment>